<dbReference type="Proteomes" id="UP000245086">
    <property type="component" value="Unassembled WGS sequence"/>
</dbReference>
<dbReference type="InterPro" id="IPR016181">
    <property type="entry name" value="Acyl_CoA_acyltransferase"/>
</dbReference>
<dbReference type="NCBIfam" id="TIGR01575">
    <property type="entry name" value="rimI"/>
    <property type="match status" value="1"/>
</dbReference>
<comment type="caution">
    <text evidence="5">The sequence shown here is derived from an EMBL/GenBank/DDBJ whole genome shotgun (WGS) entry which is preliminary data.</text>
</comment>
<dbReference type="AlphaFoldDB" id="A0A2P2EDU7"/>
<keyword evidence="3" id="KW-0963">Cytoplasm</keyword>
<evidence type="ECO:0000256" key="2">
    <source>
        <dbReference type="ARBA" id="ARBA00023315"/>
    </source>
</evidence>
<gene>
    <name evidence="5" type="primary">rimI</name>
    <name evidence="5" type="ORF">PbB2_02903</name>
</gene>
<dbReference type="OrthoDB" id="9804026at2"/>
<dbReference type="EMBL" id="BFBR01000011">
    <property type="protein sequence ID" value="GBF59211.1"/>
    <property type="molecule type" value="Genomic_DNA"/>
</dbReference>
<protein>
    <recommendedName>
        <fullName evidence="3">[Ribosomal protein bS18]-alanine N-acetyltransferase</fullName>
        <ecNumber evidence="3">2.3.1.266</ecNumber>
    </recommendedName>
</protein>
<dbReference type="PANTHER" id="PTHR42919">
    <property type="entry name" value="N-ALPHA-ACETYLTRANSFERASE"/>
    <property type="match status" value="1"/>
</dbReference>
<dbReference type="PROSITE" id="PS51186">
    <property type="entry name" value="GNAT"/>
    <property type="match status" value="1"/>
</dbReference>
<organism evidence="5 6">
    <name type="scientific">Candidatus Phycosocius bacilliformis</name>
    <dbReference type="NCBI Taxonomy" id="1445552"/>
    <lineage>
        <taxon>Bacteria</taxon>
        <taxon>Pseudomonadati</taxon>
        <taxon>Pseudomonadota</taxon>
        <taxon>Alphaproteobacteria</taxon>
        <taxon>Caulobacterales</taxon>
        <taxon>Caulobacterales incertae sedis</taxon>
        <taxon>Candidatus Phycosocius</taxon>
    </lineage>
</organism>
<evidence type="ECO:0000256" key="3">
    <source>
        <dbReference type="RuleBase" id="RU363094"/>
    </source>
</evidence>
<dbReference type="CDD" id="cd04301">
    <property type="entry name" value="NAT_SF"/>
    <property type="match status" value="1"/>
</dbReference>
<dbReference type="PANTHER" id="PTHR42919:SF8">
    <property type="entry name" value="N-ALPHA-ACETYLTRANSFERASE 50"/>
    <property type="match status" value="1"/>
</dbReference>
<evidence type="ECO:0000313" key="6">
    <source>
        <dbReference type="Proteomes" id="UP000245086"/>
    </source>
</evidence>
<name>A0A2P2EDU7_9PROT</name>
<dbReference type="RefSeq" id="WP_108986104.1">
    <property type="nucleotide sequence ID" value="NZ_BFBR01000011.1"/>
</dbReference>
<accession>A0A2P2EDU7</accession>
<comment type="catalytic activity">
    <reaction evidence="3">
        <text>N-terminal L-alanyl-[ribosomal protein bS18] + acetyl-CoA = N-terminal N(alpha)-acetyl-L-alanyl-[ribosomal protein bS18] + CoA + H(+)</text>
        <dbReference type="Rhea" id="RHEA:43756"/>
        <dbReference type="Rhea" id="RHEA-COMP:10676"/>
        <dbReference type="Rhea" id="RHEA-COMP:10677"/>
        <dbReference type="ChEBI" id="CHEBI:15378"/>
        <dbReference type="ChEBI" id="CHEBI:57287"/>
        <dbReference type="ChEBI" id="CHEBI:57288"/>
        <dbReference type="ChEBI" id="CHEBI:64718"/>
        <dbReference type="ChEBI" id="CHEBI:83683"/>
        <dbReference type="EC" id="2.3.1.266"/>
    </reaction>
</comment>
<dbReference type="GO" id="GO:0005737">
    <property type="term" value="C:cytoplasm"/>
    <property type="evidence" value="ECO:0007669"/>
    <property type="project" value="UniProtKB-SubCell"/>
</dbReference>
<dbReference type="SUPFAM" id="SSF55729">
    <property type="entry name" value="Acyl-CoA N-acyltransferases (Nat)"/>
    <property type="match status" value="1"/>
</dbReference>
<proteinExistence type="inferred from homology"/>
<comment type="similarity">
    <text evidence="3">Belongs to the acetyltransferase family. RimI subfamily.</text>
</comment>
<evidence type="ECO:0000259" key="4">
    <source>
        <dbReference type="PROSITE" id="PS51186"/>
    </source>
</evidence>
<feature type="domain" description="N-acetyltransferase" evidence="4">
    <location>
        <begin position="1"/>
        <end position="147"/>
    </location>
</feature>
<keyword evidence="2 5" id="KW-0012">Acyltransferase</keyword>
<dbReference type="GO" id="GO:0008999">
    <property type="term" value="F:protein-N-terminal-alanine acetyltransferase activity"/>
    <property type="evidence" value="ECO:0007669"/>
    <property type="project" value="UniProtKB-EC"/>
</dbReference>
<evidence type="ECO:0000256" key="1">
    <source>
        <dbReference type="ARBA" id="ARBA00022679"/>
    </source>
</evidence>
<keyword evidence="6" id="KW-1185">Reference proteome</keyword>
<dbReference type="Pfam" id="PF00583">
    <property type="entry name" value="Acetyltransf_1"/>
    <property type="match status" value="1"/>
</dbReference>
<dbReference type="InterPro" id="IPR006464">
    <property type="entry name" value="AcTrfase_RimI/Ard1"/>
</dbReference>
<comment type="subcellular location">
    <subcellularLocation>
        <location evidence="3">Cytoplasm</location>
    </subcellularLocation>
</comment>
<evidence type="ECO:0000313" key="5">
    <source>
        <dbReference type="EMBL" id="GBF59211.1"/>
    </source>
</evidence>
<keyword evidence="1 5" id="KW-0808">Transferase</keyword>
<dbReference type="InterPro" id="IPR000182">
    <property type="entry name" value="GNAT_dom"/>
</dbReference>
<dbReference type="Gene3D" id="3.40.630.30">
    <property type="match status" value="1"/>
</dbReference>
<comment type="function">
    <text evidence="3">Acetylates the N-terminal alanine of ribosomal protein bS18.</text>
</comment>
<sequence length="150" mass="16643">MVRRGKPEDGPILARLHSQSFETGWPEADFATYLRSDQTTDQVWVLDDPPVGFSVVRHLVDEAEILTLAVEPAGRRQGRGAALLRAVCEALSQLGVGRLFLEVAVDNEAAIGLYRRHGFVDQGVRRAYYQRRGGERVDALVMAYDLPAAH</sequence>
<dbReference type="EC" id="2.3.1.266" evidence="3"/>
<reference evidence="5 6" key="1">
    <citation type="journal article" date="2018" name="Genome Announc.">
        <title>Draft Genome Sequence of "Candidatus Phycosocius bacilliformis," an Alphaproteobacterial Ectosymbiont of the Hydrocarbon-Producing Green Alga Botryococcus braunii.</title>
        <authorList>
            <person name="Tanabe Y."/>
            <person name="Yamaguchi H."/>
            <person name="Watanabe M.M."/>
        </authorList>
    </citation>
    <scope>NUCLEOTIDE SEQUENCE [LARGE SCALE GENOMIC DNA]</scope>
    <source>
        <strain evidence="5 6">BOTRYCO-2</strain>
    </source>
</reference>
<dbReference type="InterPro" id="IPR051556">
    <property type="entry name" value="N-term/lysine_N-AcTrnsfr"/>
</dbReference>